<dbReference type="InterPro" id="IPR036388">
    <property type="entry name" value="WH-like_DNA-bd_sf"/>
</dbReference>
<evidence type="ECO:0000259" key="6">
    <source>
        <dbReference type="Pfam" id="PF08281"/>
    </source>
</evidence>
<dbReference type="SUPFAM" id="SSF88659">
    <property type="entry name" value="Sigma3 and sigma4 domains of RNA polymerase sigma factors"/>
    <property type="match status" value="1"/>
</dbReference>
<dbReference type="InterPro" id="IPR013249">
    <property type="entry name" value="RNA_pol_sigma70_r4_t2"/>
</dbReference>
<dbReference type="Pfam" id="PF08281">
    <property type="entry name" value="Sigma70_r4_2"/>
    <property type="match status" value="1"/>
</dbReference>
<dbReference type="InterPro" id="IPR013324">
    <property type="entry name" value="RNA_pol_sigma_r3/r4-like"/>
</dbReference>
<reference evidence="7" key="1">
    <citation type="submission" date="2020-08" db="EMBL/GenBank/DDBJ databases">
        <title>Pontibacter sp. SD6 16S ribosomal RNA gene Genome sequencing and assembly.</title>
        <authorList>
            <person name="Kang M."/>
        </authorList>
    </citation>
    <scope>NUCLEOTIDE SEQUENCE</scope>
    <source>
        <strain evidence="7">SD6</strain>
    </source>
</reference>
<protein>
    <submittedName>
        <fullName evidence="7">Sigma-70 family RNA polymerase sigma factor</fullName>
    </submittedName>
</protein>
<keyword evidence="8" id="KW-1185">Reference proteome</keyword>
<dbReference type="Proteomes" id="UP000603640">
    <property type="component" value="Unassembled WGS sequence"/>
</dbReference>
<evidence type="ECO:0000256" key="1">
    <source>
        <dbReference type="ARBA" id="ARBA00010641"/>
    </source>
</evidence>
<feature type="domain" description="RNA polymerase sigma factor 70 region 4 type 2" evidence="6">
    <location>
        <begin position="99"/>
        <end position="150"/>
    </location>
</feature>
<evidence type="ECO:0000313" key="8">
    <source>
        <dbReference type="Proteomes" id="UP000603640"/>
    </source>
</evidence>
<feature type="domain" description="RNA polymerase sigma-70 region 2" evidence="5">
    <location>
        <begin position="8"/>
        <end position="72"/>
    </location>
</feature>
<evidence type="ECO:0000313" key="7">
    <source>
        <dbReference type="EMBL" id="MBC5991542.1"/>
    </source>
</evidence>
<evidence type="ECO:0000256" key="3">
    <source>
        <dbReference type="ARBA" id="ARBA00023082"/>
    </source>
</evidence>
<comment type="similarity">
    <text evidence="1">Belongs to the sigma-70 factor family. ECF subfamily.</text>
</comment>
<dbReference type="SUPFAM" id="SSF88946">
    <property type="entry name" value="Sigma2 domain of RNA polymerase sigma factors"/>
    <property type="match status" value="1"/>
</dbReference>
<evidence type="ECO:0000256" key="2">
    <source>
        <dbReference type="ARBA" id="ARBA00023015"/>
    </source>
</evidence>
<dbReference type="PANTHER" id="PTHR43133">
    <property type="entry name" value="RNA POLYMERASE ECF-TYPE SIGMA FACTO"/>
    <property type="match status" value="1"/>
</dbReference>
<dbReference type="AlphaFoldDB" id="A0A923N4F7"/>
<dbReference type="InterPro" id="IPR014284">
    <property type="entry name" value="RNA_pol_sigma-70_dom"/>
</dbReference>
<comment type="caution">
    <text evidence="7">The sequence shown here is derived from an EMBL/GenBank/DDBJ whole genome shotgun (WGS) entry which is preliminary data.</text>
</comment>
<dbReference type="Pfam" id="PF04542">
    <property type="entry name" value="Sigma70_r2"/>
    <property type="match status" value="1"/>
</dbReference>
<dbReference type="CDD" id="cd06171">
    <property type="entry name" value="Sigma70_r4"/>
    <property type="match status" value="1"/>
</dbReference>
<dbReference type="EMBL" id="JACRVF010000001">
    <property type="protein sequence ID" value="MBC5991542.1"/>
    <property type="molecule type" value="Genomic_DNA"/>
</dbReference>
<organism evidence="7 8">
    <name type="scientific">Pontibacter cellulosilyticus</name>
    <dbReference type="NCBI Taxonomy" id="1720253"/>
    <lineage>
        <taxon>Bacteria</taxon>
        <taxon>Pseudomonadati</taxon>
        <taxon>Bacteroidota</taxon>
        <taxon>Cytophagia</taxon>
        <taxon>Cytophagales</taxon>
        <taxon>Hymenobacteraceae</taxon>
        <taxon>Pontibacter</taxon>
    </lineage>
</organism>
<dbReference type="NCBIfam" id="TIGR02937">
    <property type="entry name" value="sigma70-ECF"/>
    <property type="match status" value="1"/>
</dbReference>
<sequence length="161" mass="18669">MKDAFLELISQHQGIIHKICRLYRDTPEDRQDLFQEVVYQLWKSYPKFRQEASISTWMYRIALNTALASLRKPTLKINYTDTLPDILSESSTYADDQQEQLFKALKQLNDGEKALVTLFLEEMSYKEMADVLGISEGNVGVRLNRIKNKLMNLIITHSHGS</sequence>
<evidence type="ECO:0000259" key="5">
    <source>
        <dbReference type="Pfam" id="PF04542"/>
    </source>
</evidence>
<dbReference type="InterPro" id="IPR013325">
    <property type="entry name" value="RNA_pol_sigma_r2"/>
</dbReference>
<dbReference type="Gene3D" id="1.10.10.10">
    <property type="entry name" value="Winged helix-like DNA-binding domain superfamily/Winged helix DNA-binding domain"/>
    <property type="match status" value="1"/>
</dbReference>
<dbReference type="InterPro" id="IPR039425">
    <property type="entry name" value="RNA_pol_sigma-70-like"/>
</dbReference>
<dbReference type="InterPro" id="IPR007627">
    <property type="entry name" value="RNA_pol_sigma70_r2"/>
</dbReference>
<name>A0A923N4F7_9BACT</name>
<accession>A0A923N4F7</accession>
<dbReference type="GO" id="GO:0006352">
    <property type="term" value="P:DNA-templated transcription initiation"/>
    <property type="evidence" value="ECO:0007669"/>
    <property type="project" value="InterPro"/>
</dbReference>
<dbReference type="PANTHER" id="PTHR43133:SF45">
    <property type="entry name" value="RNA POLYMERASE ECF-TYPE SIGMA FACTOR"/>
    <property type="match status" value="1"/>
</dbReference>
<keyword evidence="4" id="KW-0804">Transcription</keyword>
<keyword evidence="2" id="KW-0805">Transcription regulation</keyword>
<keyword evidence="3" id="KW-0731">Sigma factor</keyword>
<dbReference type="Gene3D" id="1.10.1740.10">
    <property type="match status" value="1"/>
</dbReference>
<dbReference type="RefSeq" id="WP_187065544.1">
    <property type="nucleotide sequence ID" value="NZ_JACRVF010000001.1"/>
</dbReference>
<dbReference type="GO" id="GO:0016987">
    <property type="term" value="F:sigma factor activity"/>
    <property type="evidence" value="ECO:0007669"/>
    <property type="project" value="UniProtKB-KW"/>
</dbReference>
<proteinExistence type="inferred from homology"/>
<gene>
    <name evidence="7" type="ORF">H8S84_01680</name>
</gene>
<evidence type="ECO:0000256" key="4">
    <source>
        <dbReference type="ARBA" id="ARBA00023163"/>
    </source>
</evidence>
<dbReference type="GO" id="GO:0003677">
    <property type="term" value="F:DNA binding"/>
    <property type="evidence" value="ECO:0007669"/>
    <property type="project" value="InterPro"/>
</dbReference>